<dbReference type="SUPFAM" id="SSF47413">
    <property type="entry name" value="lambda repressor-like DNA-binding domains"/>
    <property type="match status" value="1"/>
</dbReference>
<dbReference type="GO" id="GO:0003677">
    <property type="term" value="F:DNA binding"/>
    <property type="evidence" value="ECO:0007669"/>
    <property type="project" value="InterPro"/>
</dbReference>
<feature type="domain" description="HTH cro/C1-type" evidence="1">
    <location>
        <begin position="10"/>
        <end position="63"/>
    </location>
</feature>
<organism evidence="2 3">
    <name type="scientific">Acidisoma silvae</name>
    <dbReference type="NCBI Taxonomy" id="2802396"/>
    <lineage>
        <taxon>Bacteria</taxon>
        <taxon>Pseudomonadati</taxon>
        <taxon>Pseudomonadota</taxon>
        <taxon>Alphaproteobacteria</taxon>
        <taxon>Acetobacterales</taxon>
        <taxon>Acidocellaceae</taxon>
        <taxon>Acidisoma</taxon>
    </lineage>
</organism>
<proteinExistence type="predicted"/>
<dbReference type="Proteomes" id="UP000708298">
    <property type="component" value="Unassembled WGS sequence"/>
</dbReference>
<sequence length="79" mass="8327">MSAISPAQSRAARGLLDWSRDRLSAECGVAKRTIVRFEAEEGETRASTLAAIRAALETAGVEFIAENGGGPGVRLRKLG</sequence>
<dbReference type="InterPro" id="IPR010982">
    <property type="entry name" value="Lambda_DNA-bd_dom_sf"/>
</dbReference>
<dbReference type="CDD" id="cd00093">
    <property type="entry name" value="HTH_XRE"/>
    <property type="match status" value="1"/>
</dbReference>
<dbReference type="EMBL" id="JAESVB010000015">
    <property type="protein sequence ID" value="MCB8877611.1"/>
    <property type="molecule type" value="Genomic_DNA"/>
</dbReference>
<name>A0A963YV26_9PROT</name>
<dbReference type="PROSITE" id="PS50943">
    <property type="entry name" value="HTH_CROC1"/>
    <property type="match status" value="1"/>
</dbReference>
<reference evidence="2" key="2">
    <citation type="submission" date="2021-01" db="EMBL/GenBank/DDBJ databases">
        <authorList>
            <person name="Mieszkin S."/>
            <person name="Pouder E."/>
            <person name="Alain K."/>
        </authorList>
    </citation>
    <scope>NUCLEOTIDE SEQUENCE</scope>
    <source>
        <strain evidence="2">HW T2.11</strain>
    </source>
</reference>
<keyword evidence="3" id="KW-1185">Reference proteome</keyword>
<dbReference type="InterPro" id="IPR001387">
    <property type="entry name" value="Cro/C1-type_HTH"/>
</dbReference>
<accession>A0A963YV26</accession>
<protein>
    <submittedName>
        <fullName evidence="2">Helix-turn-helix transcriptional regulator</fullName>
    </submittedName>
</protein>
<comment type="caution">
    <text evidence="2">The sequence shown here is derived from an EMBL/GenBank/DDBJ whole genome shotgun (WGS) entry which is preliminary data.</text>
</comment>
<evidence type="ECO:0000313" key="3">
    <source>
        <dbReference type="Proteomes" id="UP000708298"/>
    </source>
</evidence>
<evidence type="ECO:0000313" key="2">
    <source>
        <dbReference type="EMBL" id="MCB8877611.1"/>
    </source>
</evidence>
<dbReference type="AlphaFoldDB" id="A0A963YV26"/>
<dbReference type="Gene3D" id="1.10.260.40">
    <property type="entry name" value="lambda repressor-like DNA-binding domains"/>
    <property type="match status" value="1"/>
</dbReference>
<reference evidence="2" key="1">
    <citation type="journal article" date="2021" name="Microorganisms">
        <title>Acidisoma silvae sp. nov. and Acidisomacellulosilytica sp. nov., Two Acidophilic Bacteria Isolated from Decaying Wood, Hydrolyzing Cellulose and Producing Poly-3-hydroxybutyrate.</title>
        <authorList>
            <person name="Mieszkin S."/>
            <person name="Pouder E."/>
            <person name="Uroz S."/>
            <person name="Simon-Colin C."/>
            <person name="Alain K."/>
        </authorList>
    </citation>
    <scope>NUCLEOTIDE SEQUENCE</scope>
    <source>
        <strain evidence="2">HW T2.11</strain>
    </source>
</reference>
<dbReference type="Pfam" id="PF01381">
    <property type="entry name" value="HTH_3"/>
    <property type="match status" value="1"/>
</dbReference>
<gene>
    <name evidence="2" type="ORF">ASILVAE211_20620</name>
</gene>
<evidence type="ECO:0000259" key="1">
    <source>
        <dbReference type="PROSITE" id="PS50943"/>
    </source>
</evidence>